<dbReference type="PRINTS" id="PR00702">
    <property type="entry name" value="ACRIFLAVINRP"/>
</dbReference>
<proteinExistence type="predicted"/>
<dbReference type="SUPFAM" id="SSF82866">
    <property type="entry name" value="Multidrug efflux transporter AcrB transmembrane domain"/>
    <property type="match status" value="2"/>
</dbReference>
<feature type="transmembrane region" description="Helical" evidence="1">
    <location>
        <begin position="874"/>
        <end position="893"/>
    </location>
</feature>
<dbReference type="RefSeq" id="WP_160094958.1">
    <property type="nucleotide sequence ID" value="NZ_CP047224.1"/>
</dbReference>
<feature type="transmembrane region" description="Helical" evidence="1">
    <location>
        <begin position="993"/>
        <end position="1015"/>
    </location>
</feature>
<dbReference type="AlphaFoldDB" id="A0A6P1G9L7"/>
<accession>A0A6P1G9L7</accession>
<dbReference type="Gene3D" id="3.30.70.1440">
    <property type="entry name" value="Multidrug efflux transporter AcrB pore domain"/>
    <property type="match status" value="1"/>
</dbReference>
<keyword evidence="1" id="KW-0812">Transmembrane</keyword>
<feature type="transmembrane region" description="Helical" evidence="1">
    <location>
        <begin position="330"/>
        <end position="348"/>
    </location>
</feature>
<dbReference type="InterPro" id="IPR027463">
    <property type="entry name" value="AcrB_DN_DC_subdom"/>
</dbReference>
<feature type="transmembrane region" description="Helical" evidence="1">
    <location>
        <begin position="355"/>
        <end position="372"/>
    </location>
</feature>
<evidence type="ECO:0000313" key="3">
    <source>
        <dbReference type="Proteomes" id="UP000464912"/>
    </source>
</evidence>
<dbReference type="Pfam" id="PF00873">
    <property type="entry name" value="ACR_tran"/>
    <property type="match status" value="1"/>
</dbReference>
<dbReference type="InterPro" id="IPR001036">
    <property type="entry name" value="Acrflvin-R"/>
</dbReference>
<dbReference type="KEGG" id="nef:GP480_00720"/>
<reference evidence="2 3" key="2">
    <citation type="journal article" date="2020" name="MBio">
        <title>Isolation and Molecular Analysis of a Novel Neorickettsia Species That Causes Potomac Horse Fever.</title>
        <authorList>
            <person name="Teymournejad O."/>
            <person name="Lin M."/>
            <person name="Bekebrede H."/>
            <person name="Kamr A."/>
            <person name="Toribio R.E."/>
            <person name="Arroyo L.G."/>
            <person name="Baird J.D."/>
            <person name="Rikihisa Y."/>
        </authorList>
    </citation>
    <scope>NUCLEOTIDE SEQUENCE [LARGE SCALE GENOMIC DNA]</scope>
    <source>
        <strain evidence="2 3">Fin17</strain>
    </source>
</reference>
<dbReference type="SUPFAM" id="SSF82693">
    <property type="entry name" value="Multidrug efflux transporter AcrB pore domain, PN1, PN2, PC1 and PC2 subdomains"/>
    <property type="match status" value="2"/>
</dbReference>
<feature type="transmembrane region" description="Helical" evidence="1">
    <location>
        <begin position="455"/>
        <end position="477"/>
    </location>
</feature>
<dbReference type="EMBL" id="CP047224">
    <property type="protein sequence ID" value="QHD64988.1"/>
    <property type="molecule type" value="Genomic_DNA"/>
</dbReference>
<dbReference type="SUPFAM" id="SSF82714">
    <property type="entry name" value="Multidrug efflux transporter AcrB TolC docking domain, DN and DC subdomains"/>
    <property type="match status" value="2"/>
</dbReference>
<name>A0A6P1G9L7_9RICK</name>
<feature type="transmembrane region" description="Helical" evidence="1">
    <location>
        <begin position="947"/>
        <end position="973"/>
    </location>
</feature>
<dbReference type="PANTHER" id="PTHR32063:SF0">
    <property type="entry name" value="SWARMING MOTILITY PROTEIN SWRC"/>
    <property type="match status" value="1"/>
</dbReference>
<dbReference type="GO" id="GO:0005886">
    <property type="term" value="C:plasma membrane"/>
    <property type="evidence" value="ECO:0007669"/>
    <property type="project" value="TreeGrafter"/>
</dbReference>
<feature type="transmembrane region" description="Helical" evidence="1">
    <location>
        <begin position="847"/>
        <end position="867"/>
    </location>
</feature>
<evidence type="ECO:0000313" key="2">
    <source>
        <dbReference type="EMBL" id="QHD64988.1"/>
    </source>
</evidence>
<dbReference type="Gene3D" id="3.30.70.1320">
    <property type="entry name" value="Multidrug efflux transporter AcrB pore domain like"/>
    <property type="match status" value="1"/>
</dbReference>
<dbReference type="GO" id="GO:0042910">
    <property type="term" value="F:xenobiotic transmembrane transporter activity"/>
    <property type="evidence" value="ECO:0007669"/>
    <property type="project" value="TreeGrafter"/>
</dbReference>
<dbReference type="Gene3D" id="1.20.1640.10">
    <property type="entry name" value="Multidrug efflux transporter AcrB transmembrane domain"/>
    <property type="match status" value="2"/>
</dbReference>
<reference evidence="2 3" key="1">
    <citation type="journal article" date="2020" name="MBio">
        <title>Erratum for Teymournejad et al., 'Isolation and Molecular Analysis of a Novel Neorickettsia Species That Causes Potomac Horse Fever'.</title>
        <authorList>
            <person name="Teymournejad O."/>
            <person name="Lin M."/>
            <person name="Bekebrede H."/>
            <person name="Kamr A."/>
            <person name="Toribio R.E."/>
            <person name="Arroyo L.G."/>
            <person name="Baird J.D."/>
            <person name="Rikihisa Y."/>
        </authorList>
    </citation>
    <scope>NUCLEOTIDE SEQUENCE [LARGE SCALE GENOMIC DNA]</scope>
    <source>
        <strain evidence="2 3">Fin17</strain>
    </source>
</reference>
<gene>
    <name evidence="2" type="ORF">GP480_00720</name>
</gene>
<dbReference type="Proteomes" id="UP000464912">
    <property type="component" value="Chromosome"/>
</dbReference>
<organism evidence="2 3">
    <name type="scientific">Neorickettsia findlayensis</name>
    <dbReference type="NCBI Taxonomy" id="2686014"/>
    <lineage>
        <taxon>Bacteria</taxon>
        <taxon>Pseudomonadati</taxon>
        <taxon>Pseudomonadota</taxon>
        <taxon>Alphaproteobacteria</taxon>
        <taxon>Rickettsiales</taxon>
        <taxon>Anaplasmataceae</taxon>
        <taxon>Neorickettsia</taxon>
    </lineage>
</organism>
<dbReference type="Gene3D" id="3.30.70.1430">
    <property type="entry name" value="Multidrug efflux transporter AcrB pore domain"/>
    <property type="match status" value="2"/>
</dbReference>
<dbReference type="Gene3D" id="3.30.2090.10">
    <property type="entry name" value="Multidrug efflux transporter AcrB TolC docking domain, DN and DC subdomains"/>
    <property type="match status" value="2"/>
</dbReference>
<dbReference type="PANTHER" id="PTHR32063">
    <property type="match status" value="1"/>
</dbReference>
<protein>
    <submittedName>
        <fullName evidence="2">MMPL family transporter</fullName>
    </submittedName>
</protein>
<sequence>MLDFLLERNRAILVLWFILIASGVYSCFVISKEQTPNMEIPYILVNTVLTGVSAEDSTRFLSKELEDALQSVEHLKSITSQSLENASSILMEFEVGFDSAKALASIRDKLDQVVSKLPKDTLRPTVEQVTTALIPAVVVTVSSDLGVEEAQRVATQLRTKLNALPNVLSTNIIGKRKKVVEIAIDPKMFSRYNIGLHNIVNTLHRNNILILSGSLPGSGYPVSTNGLVTHLNKLKELPISLNNGNILTLKDIADVNAVFEKEKATSRIGGVDTVVIEVSKASGKNLLETVRQVREEVSRMQATLPEGFSLSTEFDTSTEVKEVLTDLKNSIVLTIIMVVAIMVIYIGWKMALMTACTVPGSIFIAILLLYVGGFTMNIVVLFSLIMSVGMIVDAAIIVNEYADRRMLMGSSAREAYTLSAKKMFWPVLSSTATTLIVLVPLLFWPGLAGEFMKFLPITLIFTLSASVLMSVVFTPVIGSMIGTPSTSDPVEISKIFAIDQADPSAMGKISGKYCRILEKLLDHPKAVIAGIFIFLILSTGGYYVFGKGVQFLPNVEPKSSTILIKAVENLTLAQKRTIVETAEKTICETPEIRTCYTKIGTLGNDVIGSIQVEFAHWKKRRKIPAINDDIERRMKSIKGIQFELFTQKDGPIQEKPIKIVISGTSYGEVARAAASIEEMLSKINGTKSISDDTSAQKLTWEGLIDRNKAALYGVDVATVGQYIALATSGITIGEYRGDDHEEKLDIVLTLPEERKSLSSILGMMIPSQKGMIRLSSLMKIEPVAKTTTVKRFNSEPTINVYSDVQPGFLSHNIVKSLRKEIEKHKELSKLKISFKGEQQDQSETTRFLVVAFFVSTLCMVLILLLQFNSFFQVLIILTAVALSTGGVTFGLLITHQPFIVVMSGIGIISLAGIVVNNNILLIDAYNDYISESADKKRAIIRAAISRFRPILLTSGTTILGLLPMVFCITIDLVNFTISYGAPATQWWQSLATTVAGGLSFTTLLTLILTPALLMLSPTPKLNTGT</sequence>
<feature type="transmembrane region" description="Helical" evidence="1">
    <location>
        <begin position="423"/>
        <end position="443"/>
    </location>
</feature>
<feature type="transmembrane region" description="Helical" evidence="1">
    <location>
        <begin position="378"/>
        <end position="402"/>
    </location>
</feature>
<keyword evidence="1" id="KW-0472">Membrane</keyword>
<evidence type="ECO:0000256" key="1">
    <source>
        <dbReference type="SAM" id="Phobius"/>
    </source>
</evidence>
<feature type="transmembrane region" description="Helical" evidence="1">
    <location>
        <begin position="526"/>
        <end position="545"/>
    </location>
</feature>
<keyword evidence="3" id="KW-1185">Reference proteome</keyword>
<feature type="transmembrane region" description="Helical" evidence="1">
    <location>
        <begin position="899"/>
        <end position="926"/>
    </location>
</feature>
<keyword evidence="1" id="KW-1133">Transmembrane helix</keyword>